<dbReference type="OrthoDB" id="8434031at2"/>
<dbReference type="KEGG" id="hdi:HDIA_0889"/>
<dbReference type="Proteomes" id="UP000223606">
    <property type="component" value="Chromosome 1"/>
</dbReference>
<gene>
    <name evidence="1" type="ORF">HDIA_0889</name>
</gene>
<proteinExistence type="predicted"/>
<dbReference type="AlphaFoldDB" id="A0A2C9D2E6"/>
<evidence type="ECO:0000313" key="1">
    <source>
        <dbReference type="EMBL" id="SON54430.1"/>
    </source>
</evidence>
<protein>
    <submittedName>
        <fullName evidence="1">Uncharacterized protein</fullName>
    </submittedName>
</protein>
<accession>A0A2C9D2E6</accession>
<organism evidence="1 2">
    <name type="scientific">Hartmannibacter diazotrophicus</name>
    <dbReference type="NCBI Taxonomy" id="1482074"/>
    <lineage>
        <taxon>Bacteria</taxon>
        <taxon>Pseudomonadati</taxon>
        <taxon>Pseudomonadota</taxon>
        <taxon>Alphaproteobacteria</taxon>
        <taxon>Hyphomicrobiales</taxon>
        <taxon>Pleomorphomonadaceae</taxon>
        <taxon>Hartmannibacter</taxon>
    </lineage>
</organism>
<name>A0A2C9D2E6_9HYPH</name>
<dbReference type="RefSeq" id="WP_099554749.1">
    <property type="nucleotide sequence ID" value="NZ_LT960614.1"/>
</dbReference>
<dbReference type="EMBL" id="LT960614">
    <property type="protein sequence ID" value="SON54430.1"/>
    <property type="molecule type" value="Genomic_DNA"/>
</dbReference>
<sequence>MLFNLETDSGEQIVFYVVPDTFSAVPRVRIVSARRTLLEIDANEIREALVAHARHETGRCGFSIDATMIPGLAKIRDLSIYETETNLLVYRRRPDKCIERKVLNLSASLLPPRSMDNYLKGLFHYSAIQLEAHGTETVSQLFLLNAVNSLYLSGRILYKNYEVYAENGFSTFMCVDDPYVMLAERIIILGMVERNRSADQIIGHRDALMLKQAAEFAEKLPLDDGKALRKAFKALPPEIAIAFVDPVVRLLTATTPTDMARSGAVAWALDELASFKVVGIRRESALYADTIGEYLGIGPIAEPLLAGFPKILALADILREEARVEHLIAKDLELYHHVESAFEKSVSDEMWETQ</sequence>
<evidence type="ECO:0000313" key="2">
    <source>
        <dbReference type="Proteomes" id="UP000223606"/>
    </source>
</evidence>
<keyword evidence="2" id="KW-1185">Reference proteome</keyword>
<reference evidence="2" key="1">
    <citation type="submission" date="2017-09" db="EMBL/GenBank/DDBJ databases">
        <title>Genome sequence of Nannocystis excedens DSM 71.</title>
        <authorList>
            <person name="Blom J."/>
        </authorList>
    </citation>
    <scope>NUCLEOTIDE SEQUENCE [LARGE SCALE GENOMIC DNA]</scope>
    <source>
        <strain evidence="2">type strain: E19</strain>
    </source>
</reference>